<dbReference type="InParanoid" id="K1WPZ7"/>
<reference evidence="2 3" key="1">
    <citation type="journal article" date="2012" name="BMC Genomics">
        <title>Sequencing the genome of Marssonina brunnea reveals fungus-poplar co-evolution.</title>
        <authorList>
            <person name="Zhu S."/>
            <person name="Cao Y.-Z."/>
            <person name="Jiang C."/>
            <person name="Tan B.-Y."/>
            <person name="Wang Z."/>
            <person name="Feng S."/>
            <person name="Zhang L."/>
            <person name="Su X.-H."/>
            <person name="Brejova B."/>
            <person name="Vinar T."/>
            <person name="Xu M."/>
            <person name="Wang M.-X."/>
            <person name="Zhang S.-G."/>
            <person name="Huang M.-R."/>
            <person name="Wu R."/>
            <person name="Zhou Y."/>
        </authorList>
    </citation>
    <scope>NUCLEOTIDE SEQUENCE [LARGE SCALE GENOMIC DNA]</scope>
    <source>
        <strain evidence="2 3">MB_m1</strain>
    </source>
</reference>
<accession>K1WPZ7</accession>
<evidence type="ECO:0000256" key="1">
    <source>
        <dbReference type="SAM" id="MobiDB-lite"/>
    </source>
</evidence>
<protein>
    <submittedName>
        <fullName evidence="2">Uncharacterized protein</fullName>
    </submittedName>
</protein>
<dbReference type="KEGG" id="mbe:MBM_01587"/>
<feature type="compositionally biased region" description="Low complexity" evidence="1">
    <location>
        <begin position="158"/>
        <end position="175"/>
    </location>
</feature>
<dbReference type="EMBL" id="JH921430">
    <property type="protein sequence ID" value="EKD19635.1"/>
    <property type="molecule type" value="Genomic_DNA"/>
</dbReference>
<dbReference type="HOGENOM" id="CLU_847521_0_0_1"/>
<organism evidence="2 3">
    <name type="scientific">Marssonina brunnea f. sp. multigermtubi (strain MB_m1)</name>
    <name type="common">Marssonina leaf spot fungus</name>
    <dbReference type="NCBI Taxonomy" id="1072389"/>
    <lineage>
        <taxon>Eukaryota</taxon>
        <taxon>Fungi</taxon>
        <taxon>Dikarya</taxon>
        <taxon>Ascomycota</taxon>
        <taxon>Pezizomycotina</taxon>
        <taxon>Leotiomycetes</taxon>
        <taxon>Helotiales</taxon>
        <taxon>Drepanopezizaceae</taxon>
        <taxon>Drepanopeziza</taxon>
    </lineage>
</organism>
<dbReference type="RefSeq" id="XP_007289476.1">
    <property type="nucleotide sequence ID" value="XM_007289414.1"/>
</dbReference>
<proteinExistence type="predicted"/>
<evidence type="ECO:0000313" key="2">
    <source>
        <dbReference type="EMBL" id="EKD19635.1"/>
    </source>
</evidence>
<sequence>MVTTRAQYRAQVIATNTMTRAQTRSMASTGHPIARAARRVRRRAAALPPPPPPIKASADQIFWRSRTLSAMRSAAIASQASVSAALALSPTYVPGSASAALGVPVQLQAGQQQQQQLIAIQPAAINPPAAPVPGPAYRSPYTKLPSPTSAPSAPQPTQPQATAPTPTSTPTTAIPPLFPFGIGHPLLAPTHVQPTTPLLPLASYRRAAELNHIIKPYPTRTAVGDFRSDLVRAIARQDAKRVAHLCARVRTRRSDLNLNLQRGMLLVRHRLKLRCEGRGWDHRVREKRRCLKGVERAERLERGEKGWELARVWEGSWLRAVESVAEVE</sequence>
<name>K1WPZ7_MARBU</name>
<dbReference type="Proteomes" id="UP000006753">
    <property type="component" value="Unassembled WGS sequence"/>
</dbReference>
<feature type="region of interest" description="Disordered" evidence="1">
    <location>
        <begin position="129"/>
        <end position="175"/>
    </location>
</feature>
<gene>
    <name evidence="2" type="ORF">MBM_01587</name>
</gene>
<dbReference type="GeneID" id="18757522"/>
<evidence type="ECO:0000313" key="3">
    <source>
        <dbReference type="Proteomes" id="UP000006753"/>
    </source>
</evidence>
<keyword evidence="3" id="KW-1185">Reference proteome</keyword>
<dbReference type="AlphaFoldDB" id="K1WPZ7"/>